<name>A0ABY2BEB0_9ACTN</name>
<dbReference type="EMBL" id="SLWM01000015">
    <property type="protein sequence ID" value="TCO17160.1"/>
    <property type="molecule type" value="Genomic_DNA"/>
</dbReference>
<reference evidence="3 4" key="1">
    <citation type="journal article" date="2015" name="Stand. Genomic Sci.">
        <title>Genomic Encyclopedia of Bacterial and Archaeal Type Strains, Phase III: the genomes of soil and plant-associated and newly described type strains.</title>
        <authorList>
            <person name="Whitman W.B."/>
            <person name="Woyke T."/>
            <person name="Klenk H.P."/>
            <person name="Zhou Y."/>
            <person name="Lilburn T.G."/>
            <person name="Beck B.J."/>
            <person name="De Vos P."/>
            <person name="Vandamme P."/>
            <person name="Eisen J.A."/>
            <person name="Garrity G."/>
            <person name="Hugenholtz P."/>
            <person name="Kyrpides N.C."/>
        </authorList>
    </citation>
    <scope>NUCLEOTIDE SEQUENCE [LARGE SCALE GENOMIC DNA]</scope>
    <source>
        <strain evidence="3 4">VKM Ac-2538</strain>
    </source>
</reference>
<evidence type="ECO:0000259" key="2">
    <source>
        <dbReference type="Pfam" id="PF08327"/>
    </source>
</evidence>
<dbReference type="Proteomes" id="UP000295818">
    <property type="component" value="Unassembled WGS sequence"/>
</dbReference>
<sequence length="182" mass="19941">MSNDIRGDEHVVGSLSASDGKGVVRIEQRYDTTIDDLWSAVVDPDRLARWYGRVEGDLRPGGTFHTRLDPADIDGTGRVEACEPPHRLLVTTRETDESWQRGQGPAPFDETVEATLTTEGNRTRLVIEVRGLPLDRVASYGAGWQIHAENLAAHLSGGEPIDVGARWQALLASYRQLAAELG</sequence>
<dbReference type="InterPro" id="IPR023393">
    <property type="entry name" value="START-like_dom_sf"/>
</dbReference>
<evidence type="ECO:0000256" key="1">
    <source>
        <dbReference type="ARBA" id="ARBA00006817"/>
    </source>
</evidence>
<evidence type="ECO:0000313" key="3">
    <source>
        <dbReference type="EMBL" id="TCO17160.1"/>
    </source>
</evidence>
<keyword evidence="4" id="KW-1185">Reference proteome</keyword>
<dbReference type="SUPFAM" id="SSF55961">
    <property type="entry name" value="Bet v1-like"/>
    <property type="match status" value="1"/>
</dbReference>
<dbReference type="CDD" id="cd08899">
    <property type="entry name" value="SRPBCC_CalC_Aha1-like_6"/>
    <property type="match status" value="1"/>
</dbReference>
<dbReference type="RefSeq" id="WP_132192668.1">
    <property type="nucleotide sequence ID" value="NZ_SLWM01000015.1"/>
</dbReference>
<dbReference type="InterPro" id="IPR013538">
    <property type="entry name" value="ASHA1/2-like_C"/>
</dbReference>
<accession>A0ABY2BEB0</accession>
<protein>
    <submittedName>
        <fullName evidence="3">Uncharacterized protein YndB with AHSA1/START domain</fullName>
    </submittedName>
</protein>
<feature type="domain" description="Activator of Hsp90 ATPase homologue 1/2-like C-terminal" evidence="2">
    <location>
        <begin position="31"/>
        <end position="155"/>
    </location>
</feature>
<evidence type="ECO:0000313" key="4">
    <source>
        <dbReference type="Proteomes" id="UP000295818"/>
    </source>
</evidence>
<dbReference type="Pfam" id="PF08327">
    <property type="entry name" value="AHSA1"/>
    <property type="match status" value="1"/>
</dbReference>
<dbReference type="Gene3D" id="3.30.530.20">
    <property type="match status" value="1"/>
</dbReference>
<comment type="similarity">
    <text evidence="1">Belongs to the AHA1 family.</text>
</comment>
<proteinExistence type="inferred from homology"/>
<organism evidence="3 4">
    <name type="scientific">Kribbella orskensis</name>
    <dbReference type="NCBI Taxonomy" id="2512216"/>
    <lineage>
        <taxon>Bacteria</taxon>
        <taxon>Bacillati</taxon>
        <taxon>Actinomycetota</taxon>
        <taxon>Actinomycetes</taxon>
        <taxon>Propionibacteriales</taxon>
        <taxon>Kribbellaceae</taxon>
        <taxon>Kribbella</taxon>
    </lineage>
</organism>
<gene>
    <name evidence="3" type="ORF">EV644_115182</name>
</gene>
<comment type="caution">
    <text evidence="3">The sequence shown here is derived from an EMBL/GenBank/DDBJ whole genome shotgun (WGS) entry which is preliminary data.</text>
</comment>